<evidence type="ECO:0000313" key="3">
    <source>
        <dbReference type="Proteomes" id="UP000290289"/>
    </source>
</evidence>
<organism evidence="2 3">
    <name type="scientific">Malus domestica</name>
    <name type="common">Apple</name>
    <name type="synonym">Pyrus malus</name>
    <dbReference type="NCBI Taxonomy" id="3750"/>
    <lineage>
        <taxon>Eukaryota</taxon>
        <taxon>Viridiplantae</taxon>
        <taxon>Streptophyta</taxon>
        <taxon>Embryophyta</taxon>
        <taxon>Tracheophyta</taxon>
        <taxon>Spermatophyta</taxon>
        <taxon>Magnoliopsida</taxon>
        <taxon>eudicotyledons</taxon>
        <taxon>Gunneridae</taxon>
        <taxon>Pentapetalae</taxon>
        <taxon>rosids</taxon>
        <taxon>fabids</taxon>
        <taxon>Rosales</taxon>
        <taxon>Rosaceae</taxon>
        <taxon>Amygdaloideae</taxon>
        <taxon>Maleae</taxon>
        <taxon>Malus</taxon>
    </lineage>
</organism>
<evidence type="ECO:0000313" key="2">
    <source>
        <dbReference type="EMBL" id="RXH93436.1"/>
    </source>
</evidence>
<protein>
    <submittedName>
        <fullName evidence="2">Uncharacterized protein</fullName>
    </submittedName>
</protein>
<sequence length="165" mass="17743">MFIIAVDPNPKINRRDLTFSDDDWGDLISDRSSQINARVMRSNRNGSELNLGSGGPNSTKNGLNFIANGMDLKFDALVQQGNGKFCGLKLGSNGFDLKFDGVGSNSNTSVSNSSSGNPSSVKNWLNFSRNALDLKLDALGKEGKREDIEEGGERGCREAGVGRPK</sequence>
<dbReference type="AlphaFoldDB" id="A0A498JE78"/>
<dbReference type="Proteomes" id="UP000290289">
    <property type="component" value="Chromosome 7"/>
</dbReference>
<gene>
    <name evidence="2" type="ORF">DVH24_014012</name>
</gene>
<keyword evidence="3" id="KW-1185">Reference proteome</keyword>
<name>A0A498JE78_MALDO</name>
<evidence type="ECO:0000256" key="1">
    <source>
        <dbReference type="SAM" id="MobiDB-lite"/>
    </source>
</evidence>
<accession>A0A498JE78</accession>
<feature type="compositionally biased region" description="Basic and acidic residues" evidence="1">
    <location>
        <begin position="142"/>
        <end position="157"/>
    </location>
</feature>
<dbReference type="EMBL" id="RDQH01000333">
    <property type="protein sequence ID" value="RXH93436.1"/>
    <property type="molecule type" value="Genomic_DNA"/>
</dbReference>
<reference evidence="2 3" key="1">
    <citation type="submission" date="2018-10" db="EMBL/GenBank/DDBJ databases">
        <title>A high-quality apple genome assembly.</title>
        <authorList>
            <person name="Hu J."/>
        </authorList>
    </citation>
    <scope>NUCLEOTIDE SEQUENCE [LARGE SCALE GENOMIC DNA]</scope>
    <source>
        <strain evidence="3">cv. HFTH1</strain>
        <tissue evidence="2">Young leaf</tissue>
    </source>
</reference>
<comment type="caution">
    <text evidence="2">The sequence shown here is derived from an EMBL/GenBank/DDBJ whole genome shotgun (WGS) entry which is preliminary data.</text>
</comment>
<proteinExistence type="predicted"/>
<feature type="region of interest" description="Disordered" evidence="1">
    <location>
        <begin position="142"/>
        <end position="165"/>
    </location>
</feature>